<organism evidence="5 6">
    <name type="scientific">Paenibacillus swuensis</name>
    <dbReference type="NCBI Taxonomy" id="1178515"/>
    <lineage>
        <taxon>Bacteria</taxon>
        <taxon>Bacillati</taxon>
        <taxon>Bacillota</taxon>
        <taxon>Bacilli</taxon>
        <taxon>Bacillales</taxon>
        <taxon>Paenibacillaceae</taxon>
        <taxon>Paenibacillus</taxon>
    </lineage>
</organism>
<dbReference type="InterPro" id="IPR010158">
    <property type="entry name" value="Amidase_Cbmase"/>
</dbReference>
<sequence length="419" mass="45382">MNLMSANGLALQLTALLEGLSKRGADAEGGVTRLLYDRAWLEAQHYLAERMKEAGLDIRYDRVGNLYGRLQGSDSDAPVVLTGSHVDTVRSGGYYDGAYGIAAGIAAISHLRETYGTPLRTLEVVSLCEEEGSRFPITYWGSGHIAGKHDINLAPDILDEEGISLHAAMSLAGFGRSEQPDPRRADLAAYVEVHIEQGILLEKLGQRVGLVDTIVGQRRYSVHLSGVTNHAGTTPMLMRLDALAGAAEMLGLLETEAMVEGEPLVATVGKLETAPNTPNVIPGTVKFTVDIRHDQEKSLTDFSERMLTRFGQIAARRGLEIEITSWLSAPPTPMDPSLMNRLQTICNNLSLPSRRMVSGAGHDAQLFAQLCPSAMLFVPSRGGISHSPEEYTPDDELIDGAAVLAELLRQLAYDLPEKE</sequence>
<accession>A0A172TKR8</accession>
<keyword evidence="2 5" id="KW-0378">Hydrolase</keyword>
<dbReference type="AlphaFoldDB" id="A0A172TKR8"/>
<feature type="binding site" evidence="4">
    <location>
        <position position="279"/>
    </location>
    <ligand>
        <name>allantoate</name>
        <dbReference type="ChEBI" id="CHEBI:17536"/>
    </ligand>
</feature>
<keyword evidence="3" id="KW-0479">Metal-binding</keyword>
<reference evidence="5 6" key="1">
    <citation type="submission" date="2015-01" db="EMBL/GenBank/DDBJ databases">
        <title>Paenibacillus swuensis/DY6/whole genome sequencing.</title>
        <authorList>
            <person name="Kim M.K."/>
            <person name="Srinivasan S."/>
            <person name="Lee J.-J."/>
        </authorList>
    </citation>
    <scope>NUCLEOTIDE SEQUENCE [LARGE SCALE GENOMIC DNA]</scope>
    <source>
        <strain evidence="5 6">DY6</strain>
    </source>
</reference>
<dbReference type="Proteomes" id="UP000076927">
    <property type="component" value="Chromosome"/>
</dbReference>
<dbReference type="PANTHER" id="PTHR32494:SF5">
    <property type="entry name" value="ALLANTOATE AMIDOHYDROLASE"/>
    <property type="match status" value="1"/>
</dbReference>
<dbReference type="EMBL" id="CP011388">
    <property type="protein sequence ID" value="ANE47659.1"/>
    <property type="molecule type" value="Genomic_DNA"/>
</dbReference>
<dbReference type="GO" id="GO:0046872">
    <property type="term" value="F:metal ion binding"/>
    <property type="evidence" value="ECO:0007669"/>
    <property type="project" value="UniProtKB-KW"/>
</dbReference>
<dbReference type="Gene3D" id="3.40.630.10">
    <property type="entry name" value="Zn peptidases"/>
    <property type="match status" value="1"/>
</dbReference>
<dbReference type="PANTHER" id="PTHR32494">
    <property type="entry name" value="ALLANTOATE DEIMINASE-RELATED"/>
    <property type="match status" value="1"/>
</dbReference>
<evidence type="ECO:0000313" key="6">
    <source>
        <dbReference type="Proteomes" id="UP000076927"/>
    </source>
</evidence>
<feature type="binding site" evidence="3">
    <location>
        <position position="96"/>
    </location>
    <ligand>
        <name>Zn(2+)</name>
        <dbReference type="ChEBI" id="CHEBI:29105"/>
        <label>1</label>
    </ligand>
</feature>
<dbReference type="NCBIfam" id="TIGR01879">
    <property type="entry name" value="hydantase"/>
    <property type="match status" value="1"/>
</dbReference>
<evidence type="ECO:0000313" key="5">
    <source>
        <dbReference type="EMBL" id="ANE47659.1"/>
    </source>
</evidence>
<feature type="binding site" evidence="3">
    <location>
        <position position="85"/>
    </location>
    <ligand>
        <name>Zn(2+)</name>
        <dbReference type="ChEBI" id="CHEBI:29105"/>
        <label>1</label>
    </ligand>
</feature>
<dbReference type="CDD" id="cd03884">
    <property type="entry name" value="M20_bAS"/>
    <property type="match status" value="1"/>
</dbReference>
<feature type="binding site" evidence="3">
    <location>
        <position position="386"/>
    </location>
    <ligand>
        <name>Zn(2+)</name>
        <dbReference type="ChEBI" id="CHEBI:29105"/>
        <label>2</label>
    </ligand>
</feature>
<feature type="binding site" evidence="3">
    <location>
        <position position="194"/>
    </location>
    <ligand>
        <name>Zn(2+)</name>
        <dbReference type="ChEBI" id="CHEBI:29105"/>
        <label>1</label>
    </ligand>
</feature>
<dbReference type="SUPFAM" id="SSF55031">
    <property type="entry name" value="Bacterial exopeptidase dimerisation domain"/>
    <property type="match status" value="1"/>
</dbReference>
<dbReference type="PIRSF" id="PIRSF001235">
    <property type="entry name" value="Amidase_carbamoylase"/>
    <property type="match status" value="1"/>
</dbReference>
<dbReference type="SUPFAM" id="SSF53187">
    <property type="entry name" value="Zn-dependent exopeptidases"/>
    <property type="match status" value="1"/>
</dbReference>
<dbReference type="RefSeq" id="WP_231891282.1">
    <property type="nucleotide sequence ID" value="NZ_CP011388.1"/>
</dbReference>
<feature type="binding site" evidence="3">
    <location>
        <position position="96"/>
    </location>
    <ligand>
        <name>Zn(2+)</name>
        <dbReference type="ChEBI" id="CHEBI:29105"/>
        <label>2</label>
    </ligand>
</feature>
<feature type="binding site" evidence="4">
    <location>
        <position position="219"/>
    </location>
    <ligand>
        <name>allantoate</name>
        <dbReference type="ChEBI" id="CHEBI:17536"/>
    </ligand>
</feature>
<dbReference type="STRING" id="1178515.SY83_16755"/>
<evidence type="ECO:0000256" key="3">
    <source>
        <dbReference type="PIRSR" id="PIRSR001235-1"/>
    </source>
</evidence>
<evidence type="ECO:0000256" key="2">
    <source>
        <dbReference type="ARBA" id="ARBA00022801"/>
    </source>
</evidence>
<name>A0A172TKR8_9BACL</name>
<proteinExistence type="inferred from homology"/>
<keyword evidence="3" id="KW-0862">Zinc</keyword>
<dbReference type="NCBIfam" id="NF006771">
    <property type="entry name" value="PRK09290.1-5"/>
    <property type="match status" value="1"/>
</dbReference>
<dbReference type="Gene3D" id="3.30.70.360">
    <property type="match status" value="1"/>
</dbReference>
<dbReference type="Pfam" id="PF01546">
    <property type="entry name" value="Peptidase_M20"/>
    <property type="match status" value="1"/>
</dbReference>
<dbReference type="InterPro" id="IPR036264">
    <property type="entry name" value="Bact_exopeptidase_dim_dom"/>
</dbReference>
<feature type="binding site" evidence="3">
    <location>
        <position position="131"/>
    </location>
    <ligand>
        <name>Zn(2+)</name>
        <dbReference type="ChEBI" id="CHEBI:29105"/>
        <label>2</label>
    </ligand>
</feature>
<comment type="cofactor">
    <cofactor evidence="3">
        <name>Zn(2+)</name>
        <dbReference type="ChEBI" id="CHEBI:29105"/>
    </cofactor>
    <text evidence="3">Binds 2 Zn(2+) ions per subunit.</text>
</comment>
<comment type="similarity">
    <text evidence="1">Belongs to the peptidase M20 family.</text>
</comment>
<evidence type="ECO:0000256" key="1">
    <source>
        <dbReference type="ARBA" id="ARBA00006153"/>
    </source>
</evidence>
<keyword evidence="6" id="KW-1185">Reference proteome</keyword>
<dbReference type="PATRIC" id="fig|1178515.4.peg.3368"/>
<gene>
    <name evidence="5" type="ORF">SY83_16755</name>
</gene>
<protein>
    <submittedName>
        <fullName evidence="5">Allantoate amidohydrolase</fullName>
    </submittedName>
</protein>
<evidence type="ECO:0000256" key="4">
    <source>
        <dbReference type="PIRSR" id="PIRSR001235-2"/>
    </source>
</evidence>
<dbReference type="GO" id="GO:0016813">
    <property type="term" value="F:hydrolase activity, acting on carbon-nitrogen (but not peptide) bonds, in linear amidines"/>
    <property type="evidence" value="ECO:0007669"/>
    <property type="project" value="InterPro"/>
</dbReference>
<dbReference type="InterPro" id="IPR002933">
    <property type="entry name" value="Peptidase_M20"/>
</dbReference>
<dbReference type="KEGG" id="pswu:SY83_16755"/>
<feature type="binding site" evidence="4">
    <location>
        <position position="292"/>
    </location>
    <ligand>
        <name>allantoate</name>
        <dbReference type="ChEBI" id="CHEBI:17536"/>
    </ligand>
</feature>